<sequence>MEKEMIGLNIEDGEEDIIHFSAMRNTMMNLWHILGGVQIS</sequence>
<gene>
    <name evidence="1" type="ORF">Gotri_003911</name>
</gene>
<name>A0A7J9F323_9ROSI</name>
<proteinExistence type="predicted"/>
<organism evidence="1 2">
    <name type="scientific">Gossypium trilobum</name>
    <dbReference type="NCBI Taxonomy" id="34281"/>
    <lineage>
        <taxon>Eukaryota</taxon>
        <taxon>Viridiplantae</taxon>
        <taxon>Streptophyta</taxon>
        <taxon>Embryophyta</taxon>
        <taxon>Tracheophyta</taxon>
        <taxon>Spermatophyta</taxon>
        <taxon>Magnoliopsida</taxon>
        <taxon>eudicotyledons</taxon>
        <taxon>Gunneridae</taxon>
        <taxon>Pentapetalae</taxon>
        <taxon>rosids</taxon>
        <taxon>malvids</taxon>
        <taxon>Malvales</taxon>
        <taxon>Malvaceae</taxon>
        <taxon>Malvoideae</taxon>
        <taxon>Gossypium</taxon>
    </lineage>
</organism>
<evidence type="ECO:0000313" key="1">
    <source>
        <dbReference type="EMBL" id="MBA0779696.1"/>
    </source>
</evidence>
<reference evidence="1 2" key="1">
    <citation type="journal article" date="2019" name="Genome Biol. Evol.">
        <title>Insights into the evolution of the New World diploid cottons (Gossypium, subgenus Houzingenia) based on genome sequencing.</title>
        <authorList>
            <person name="Grover C.E."/>
            <person name="Arick M.A. 2nd"/>
            <person name="Thrash A."/>
            <person name="Conover J.L."/>
            <person name="Sanders W.S."/>
            <person name="Peterson D.G."/>
            <person name="Frelichowski J.E."/>
            <person name="Scheffler J.A."/>
            <person name="Scheffler B.E."/>
            <person name="Wendel J.F."/>
        </authorList>
    </citation>
    <scope>NUCLEOTIDE SEQUENCE [LARGE SCALE GENOMIC DNA]</scope>
    <source>
        <strain evidence="1">8</strain>
        <tissue evidence="1">Leaf</tissue>
    </source>
</reference>
<comment type="caution">
    <text evidence="1">The sequence shown here is derived from an EMBL/GenBank/DDBJ whole genome shotgun (WGS) entry which is preliminary data.</text>
</comment>
<accession>A0A7J9F323</accession>
<keyword evidence="2" id="KW-1185">Reference proteome</keyword>
<dbReference type="Proteomes" id="UP000593568">
    <property type="component" value="Unassembled WGS sequence"/>
</dbReference>
<feature type="non-terminal residue" evidence="1">
    <location>
        <position position="1"/>
    </location>
</feature>
<evidence type="ECO:0000313" key="2">
    <source>
        <dbReference type="Proteomes" id="UP000593568"/>
    </source>
</evidence>
<protein>
    <submittedName>
        <fullName evidence="1">Uncharacterized protein</fullName>
    </submittedName>
</protein>
<dbReference type="AlphaFoldDB" id="A0A7J9F323"/>
<dbReference type="EMBL" id="JABEZW010000011">
    <property type="protein sequence ID" value="MBA0779696.1"/>
    <property type="molecule type" value="Genomic_DNA"/>
</dbReference>